<gene>
    <name evidence="1" type="ORF">GTK09_19145</name>
</gene>
<dbReference type="Proteomes" id="UP000469011">
    <property type="component" value="Unassembled WGS sequence"/>
</dbReference>
<comment type="caution">
    <text evidence="1">The sequence shown here is derived from an EMBL/GenBank/DDBJ whole genome shotgun (WGS) entry which is preliminary data.</text>
</comment>
<dbReference type="RefSeq" id="WP_163465041.1">
    <property type="nucleotide sequence ID" value="NZ_JAAAMG010000018.1"/>
</dbReference>
<dbReference type="AlphaFoldDB" id="A0A6N9T5H5"/>
<name>A0A6N9T5H5_9HYPH</name>
<proteinExistence type="predicted"/>
<evidence type="ECO:0000313" key="1">
    <source>
        <dbReference type="EMBL" id="NDW06541.1"/>
    </source>
</evidence>
<accession>A0A6N9T5H5</accession>
<protein>
    <submittedName>
        <fullName evidence="1">Uncharacterized protein</fullName>
    </submittedName>
</protein>
<reference evidence="1 2" key="1">
    <citation type="submission" date="2020-01" db="EMBL/GenBank/DDBJ databases">
        <title>Jiella pacifica sp. nov.</title>
        <authorList>
            <person name="Xue Z."/>
            <person name="Zhu S."/>
            <person name="Chen J."/>
            <person name="Yang J."/>
        </authorList>
    </citation>
    <scope>NUCLEOTIDE SEQUENCE [LARGE SCALE GENOMIC DNA]</scope>
    <source>
        <strain evidence="1 2">40Bstr34</strain>
    </source>
</reference>
<keyword evidence="2" id="KW-1185">Reference proteome</keyword>
<organism evidence="1 2">
    <name type="scientific">Jiella pacifica</name>
    <dbReference type="NCBI Taxonomy" id="2696469"/>
    <lineage>
        <taxon>Bacteria</taxon>
        <taxon>Pseudomonadati</taxon>
        <taxon>Pseudomonadota</taxon>
        <taxon>Alphaproteobacteria</taxon>
        <taxon>Hyphomicrobiales</taxon>
        <taxon>Aurantimonadaceae</taxon>
        <taxon>Jiella</taxon>
    </lineage>
</organism>
<sequence>MADEPDNLVLQLLREIRETQGEHTEQFMLVGNRLDHIDQRLEEFRETLYTVAGAAVHANVRHATVAERLKTLEERVSRLEEKA</sequence>
<evidence type="ECO:0000313" key="2">
    <source>
        <dbReference type="Proteomes" id="UP000469011"/>
    </source>
</evidence>
<dbReference type="EMBL" id="JAAAMG010000018">
    <property type="protein sequence ID" value="NDW06541.1"/>
    <property type="molecule type" value="Genomic_DNA"/>
</dbReference>